<dbReference type="EC" id="2.3.1.286" evidence="1"/>
<comment type="caution">
    <text evidence="6">The sequence shown here is derived from an EMBL/GenBank/DDBJ whole genome shotgun (WGS) entry which is preliminary data.</text>
</comment>
<dbReference type="RefSeq" id="WP_057895057.1">
    <property type="nucleotide sequence ID" value="NZ_AYZQ01000005.1"/>
</dbReference>
<keyword evidence="3" id="KW-0520">NAD</keyword>
<gene>
    <name evidence="6" type="ORF">FC34_GL001777</name>
</gene>
<organism evidence="6 7">
    <name type="scientific">Lacticaseibacillus brantae DSM 23927</name>
    <dbReference type="NCBI Taxonomy" id="1423727"/>
    <lineage>
        <taxon>Bacteria</taxon>
        <taxon>Bacillati</taxon>
        <taxon>Bacillota</taxon>
        <taxon>Bacilli</taxon>
        <taxon>Lactobacillales</taxon>
        <taxon>Lactobacillaceae</taxon>
        <taxon>Lacticaseibacillus</taxon>
    </lineage>
</organism>
<dbReference type="InterPro" id="IPR050134">
    <property type="entry name" value="NAD-dep_sirtuin_deacylases"/>
</dbReference>
<dbReference type="InterPro" id="IPR026590">
    <property type="entry name" value="Ssirtuin_cat_dom"/>
</dbReference>
<dbReference type="GO" id="GO:0017136">
    <property type="term" value="F:histone deacetylase activity, NAD-dependent"/>
    <property type="evidence" value="ECO:0007669"/>
    <property type="project" value="TreeGrafter"/>
</dbReference>
<dbReference type="Pfam" id="PF02146">
    <property type="entry name" value="SIR2"/>
    <property type="match status" value="1"/>
</dbReference>
<reference evidence="6 7" key="1">
    <citation type="journal article" date="2015" name="Genome Announc.">
        <title>Expanding the biotechnology potential of lactobacilli through comparative genomics of 213 strains and associated genera.</title>
        <authorList>
            <person name="Sun Z."/>
            <person name="Harris H.M."/>
            <person name="McCann A."/>
            <person name="Guo C."/>
            <person name="Argimon S."/>
            <person name="Zhang W."/>
            <person name="Yang X."/>
            <person name="Jeffery I.B."/>
            <person name="Cooney J.C."/>
            <person name="Kagawa T.F."/>
            <person name="Liu W."/>
            <person name="Song Y."/>
            <person name="Salvetti E."/>
            <person name="Wrobel A."/>
            <person name="Rasinkangas P."/>
            <person name="Parkhill J."/>
            <person name="Rea M.C."/>
            <person name="O'Sullivan O."/>
            <person name="Ritari J."/>
            <person name="Douillard F.P."/>
            <person name="Paul Ross R."/>
            <person name="Yang R."/>
            <person name="Briner A.E."/>
            <person name="Felis G.E."/>
            <person name="de Vos W.M."/>
            <person name="Barrangou R."/>
            <person name="Klaenhammer T.R."/>
            <person name="Caufield P.W."/>
            <person name="Cui Y."/>
            <person name="Zhang H."/>
            <person name="O'Toole P.W."/>
        </authorList>
    </citation>
    <scope>NUCLEOTIDE SEQUENCE [LARGE SCALE GENOMIC DNA]</scope>
    <source>
        <strain evidence="6 7">DSM 23927</strain>
    </source>
</reference>
<evidence type="ECO:0000313" key="6">
    <source>
        <dbReference type="EMBL" id="KRM71298.1"/>
    </source>
</evidence>
<dbReference type="EMBL" id="AYZQ01000005">
    <property type="protein sequence ID" value="KRM71298.1"/>
    <property type="molecule type" value="Genomic_DNA"/>
</dbReference>
<dbReference type="InterPro" id="IPR003000">
    <property type="entry name" value="Sirtuin"/>
</dbReference>
<evidence type="ECO:0000256" key="2">
    <source>
        <dbReference type="ARBA" id="ARBA00022679"/>
    </source>
</evidence>
<dbReference type="OrthoDB" id="9800582at2"/>
<evidence type="ECO:0000256" key="3">
    <source>
        <dbReference type="ARBA" id="ARBA00023027"/>
    </source>
</evidence>
<dbReference type="InterPro" id="IPR026591">
    <property type="entry name" value="Sirtuin_cat_small_dom_sf"/>
</dbReference>
<dbReference type="SUPFAM" id="SSF52467">
    <property type="entry name" value="DHS-like NAD/FAD-binding domain"/>
    <property type="match status" value="1"/>
</dbReference>
<dbReference type="Proteomes" id="UP000051672">
    <property type="component" value="Unassembled WGS sequence"/>
</dbReference>
<name>A0A0R2AXV6_9LACO</name>
<evidence type="ECO:0000256" key="1">
    <source>
        <dbReference type="ARBA" id="ARBA00012928"/>
    </source>
</evidence>
<evidence type="ECO:0000313" key="7">
    <source>
        <dbReference type="Proteomes" id="UP000051672"/>
    </source>
</evidence>
<evidence type="ECO:0000256" key="4">
    <source>
        <dbReference type="PROSITE-ProRule" id="PRU00236"/>
    </source>
</evidence>
<accession>A0A0R2AXV6</accession>
<dbReference type="PATRIC" id="fig|1423727.3.peg.1802"/>
<sequence>MFDLTKAIQQATQVVFLTGAGVSTLSGIPDYRSKDGLYANKIRPEYALSHDYLVEDHQGFHQWVLANMYHPEAKPNIVHEVMARISNHKGTIITQNVDGLDRQAGANNVLEFHGNLYRIYCQACHHQFDYAKYRQSDVHAEDGGILRPDIVLYGEQINPDTLNRSVAAVANADLIVVVGTSFQVYPFAGLIEYANPAATLVAVNREQIPLPPKAQLVLGEAGEIFTQLGEQL</sequence>
<dbReference type="PANTHER" id="PTHR11085">
    <property type="entry name" value="NAD-DEPENDENT PROTEIN DEACYLASE SIRTUIN-5, MITOCHONDRIAL-RELATED"/>
    <property type="match status" value="1"/>
</dbReference>
<keyword evidence="2" id="KW-0808">Transferase</keyword>
<feature type="domain" description="Deacetylase sirtuin-type" evidence="5">
    <location>
        <begin position="1"/>
        <end position="232"/>
    </location>
</feature>
<dbReference type="PANTHER" id="PTHR11085:SF4">
    <property type="entry name" value="NAD-DEPENDENT PROTEIN DEACYLASE"/>
    <property type="match status" value="1"/>
</dbReference>
<dbReference type="Gene3D" id="3.40.50.1220">
    <property type="entry name" value="TPP-binding domain"/>
    <property type="match status" value="1"/>
</dbReference>
<keyword evidence="7" id="KW-1185">Reference proteome</keyword>
<evidence type="ECO:0000259" key="5">
    <source>
        <dbReference type="PROSITE" id="PS50305"/>
    </source>
</evidence>
<dbReference type="STRING" id="1423727.FC34_GL001777"/>
<dbReference type="AlphaFoldDB" id="A0A0R2AXV6"/>
<dbReference type="Gene3D" id="3.30.1600.10">
    <property type="entry name" value="SIR2/SIRT2 'Small Domain"/>
    <property type="match status" value="1"/>
</dbReference>
<comment type="caution">
    <text evidence="4">Lacks conserved residue(s) required for the propagation of feature annotation.</text>
</comment>
<dbReference type="PROSITE" id="PS50305">
    <property type="entry name" value="SIRTUIN"/>
    <property type="match status" value="1"/>
</dbReference>
<protein>
    <recommendedName>
        <fullName evidence="1">protein acetyllysine N-acetyltransferase</fullName>
        <ecNumber evidence="1">2.3.1.286</ecNumber>
    </recommendedName>
</protein>
<proteinExistence type="predicted"/>
<dbReference type="GO" id="GO:0070403">
    <property type="term" value="F:NAD+ binding"/>
    <property type="evidence" value="ECO:0007669"/>
    <property type="project" value="InterPro"/>
</dbReference>
<dbReference type="InterPro" id="IPR029035">
    <property type="entry name" value="DHS-like_NAD/FAD-binding_dom"/>
</dbReference>
<dbReference type="NCBIfam" id="NF001752">
    <property type="entry name" value="PRK00481.1-1"/>
    <property type="match status" value="1"/>
</dbReference>